<comment type="function">
    <text evidence="8">Presumably involved in the processing and regular turnover of intracellular proteins. Catalyzes the removal of unsubstituted N-terminal amino acids from various peptides.</text>
</comment>
<dbReference type="HAMAP" id="MF_00181">
    <property type="entry name" value="Cytosol_peptidase_M17"/>
    <property type="match status" value="1"/>
</dbReference>
<evidence type="ECO:0000256" key="2">
    <source>
        <dbReference type="ARBA" id="ARBA00000967"/>
    </source>
</evidence>
<comment type="subcellular location">
    <subcellularLocation>
        <location evidence="8">Cytoplasm</location>
    </subcellularLocation>
</comment>
<evidence type="ECO:0000256" key="7">
    <source>
        <dbReference type="ARBA" id="ARBA00023211"/>
    </source>
</evidence>
<dbReference type="SUPFAM" id="SSF52949">
    <property type="entry name" value="Macro domain-like"/>
    <property type="match status" value="1"/>
</dbReference>
<dbReference type="EMBL" id="CP047423">
    <property type="protein sequence ID" value="QPD06339.1"/>
    <property type="molecule type" value="Genomic_DNA"/>
</dbReference>
<dbReference type="GO" id="GO:0030145">
    <property type="term" value="F:manganese ion binding"/>
    <property type="evidence" value="ECO:0007669"/>
    <property type="project" value="UniProtKB-UniRule"/>
</dbReference>
<dbReference type="Proteomes" id="UP000593737">
    <property type="component" value="Chromosome"/>
</dbReference>
<evidence type="ECO:0000313" key="10">
    <source>
        <dbReference type="EMBL" id="QPD06339.1"/>
    </source>
</evidence>
<keyword evidence="8" id="KW-0479">Metal-binding</keyword>
<dbReference type="AlphaFoldDB" id="A0A7S8FIA7"/>
<comment type="catalytic activity">
    <reaction evidence="2 8">
        <text>Release of an N-terminal amino acid, preferentially leucine, but not glutamic or aspartic acids.</text>
        <dbReference type="EC" id="3.4.11.10"/>
    </reaction>
</comment>
<feature type="active site" evidence="8">
    <location>
        <position position="283"/>
    </location>
</feature>
<dbReference type="SUPFAM" id="SSF53187">
    <property type="entry name" value="Zn-dependent exopeptidases"/>
    <property type="match status" value="1"/>
</dbReference>
<comment type="catalytic activity">
    <reaction evidence="1 8">
        <text>Release of an N-terminal amino acid, Xaa-|-Yaa-, in which Xaa is preferably Leu, but may be other amino acids including Pro although not Arg or Lys, and Yaa may be Pro. Amino acid amides and methyl esters are also readily hydrolyzed, but rates on arylamides are exceedingly low.</text>
        <dbReference type="EC" id="3.4.11.1"/>
    </reaction>
</comment>
<feature type="active site" evidence="8">
    <location>
        <position position="357"/>
    </location>
</feature>
<dbReference type="EC" id="3.4.11.10" evidence="8"/>
<feature type="binding site" evidence="8">
    <location>
        <position position="276"/>
    </location>
    <ligand>
        <name>Mn(2+)</name>
        <dbReference type="ChEBI" id="CHEBI:29035"/>
        <label>1</label>
    </ligand>
</feature>
<dbReference type="NCBIfam" id="NF002073">
    <property type="entry name" value="PRK00913.1-2"/>
    <property type="match status" value="1"/>
</dbReference>
<keyword evidence="7 8" id="KW-0464">Manganese</keyword>
<feature type="domain" description="Cytosol aminopeptidase" evidence="9">
    <location>
        <begin position="351"/>
        <end position="358"/>
    </location>
</feature>
<dbReference type="CDD" id="cd00433">
    <property type="entry name" value="Peptidase_M17"/>
    <property type="match status" value="1"/>
</dbReference>
<comment type="similarity">
    <text evidence="3 8">Belongs to the peptidase M17 family.</text>
</comment>
<evidence type="ECO:0000313" key="11">
    <source>
        <dbReference type="Proteomes" id="UP000593737"/>
    </source>
</evidence>
<dbReference type="EC" id="3.4.11.1" evidence="8"/>
<keyword evidence="6 8" id="KW-0378">Hydrolase</keyword>
<sequence length="506" mass="54627">MNIMRIKPKQGRVDTEIADALVLLHCEGEGLSKEDAGLLDRPLGGALRELLHSKEFEGKVNEVVLFHTHGKIPAKRLILVGLGKKTTLGLDQIRQAMGHAVKRVRGAKSRAFVVALPGFTPRDCSPLDVAQAMAEGAILGSYQFTIYRSEASTNKDLTAMTVLTPHTGEMGQVSEGIRRGVATAEATVFVRDLSNHPSNVMTPTRVAHEARAVAKETGISLKILEQKDMEVLGMGALLGVAKGSHEPPKFIILQYHGAKKKDEQPVVLVGKTITFDTGGISLKPSENMEQMKADMTGGAEVLATIRAAARLKLPLNLISILPVAENMPGGRAMRPGDVVKTLSGKTVEVQNTDAEGRLILSDGLAYATRFKPAALIDIATLTGACVVALGQFAIGMFGTDTKLKEAIRQAGLRAGERVWEMPLWEDYFEQLRSDVADMRNIGGRGGGMITAALFLSKFVGDCPWVHLDIASTDWSERERAYIPKGPTGIGTRLLIQFLVNRSLLKA</sequence>
<feature type="binding site" evidence="8">
    <location>
        <position position="276"/>
    </location>
    <ligand>
        <name>Mn(2+)</name>
        <dbReference type="ChEBI" id="CHEBI:29035"/>
        <label>2</label>
    </ligand>
</feature>
<evidence type="ECO:0000259" key="9">
    <source>
        <dbReference type="PROSITE" id="PS00631"/>
    </source>
</evidence>
<dbReference type="InterPro" id="IPR000819">
    <property type="entry name" value="Peptidase_M17_C"/>
</dbReference>
<name>A0A7S8FIA7_9BACT</name>
<evidence type="ECO:0000256" key="4">
    <source>
        <dbReference type="ARBA" id="ARBA00022438"/>
    </source>
</evidence>
<dbReference type="InterPro" id="IPR023042">
    <property type="entry name" value="Peptidase_M17_leu_NH2_pept"/>
</dbReference>
<keyword evidence="8" id="KW-0963">Cytoplasm</keyword>
<dbReference type="PANTHER" id="PTHR11963:SF23">
    <property type="entry name" value="CYTOSOL AMINOPEPTIDASE"/>
    <property type="match status" value="1"/>
</dbReference>
<dbReference type="Gene3D" id="3.40.220.10">
    <property type="entry name" value="Leucine Aminopeptidase, subunit E, domain 1"/>
    <property type="match status" value="1"/>
</dbReference>
<dbReference type="PRINTS" id="PR00481">
    <property type="entry name" value="LAMNOPPTDASE"/>
</dbReference>
<evidence type="ECO:0000256" key="5">
    <source>
        <dbReference type="ARBA" id="ARBA00022670"/>
    </source>
</evidence>
<evidence type="ECO:0000256" key="6">
    <source>
        <dbReference type="ARBA" id="ARBA00022801"/>
    </source>
</evidence>
<evidence type="ECO:0000256" key="3">
    <source>
        <dbReference type="ARBA" id="ARBA00009528"/>
    </source>
</evidence>
<feature type="binding site" evidence="8">
    <location>
        <position position="294"/>
    </location>
    <ligand>
        <name>Mn(2+)</name>
        <dbReference type="ChEBI" id="CHEBI:29035"/>
        <label>2</label>
    </ligand>
</feature>
<organism evidence="10 11">
    <name type="scientific">Candidatus Nitrospira kreftii</name>
    <dbReference type="NCBI Taxonomy" id="2652173"/>
    <lineage>
        <taxon>Bacteria</taxon>
        <taxon>Pseudomonadati</taxon>
        <taxon>Nitrospirota</taxon>
        <taxon>Nitrospiria</taxon>
        <taxon>Nitrospirales</taxon>
        <taxon>Nitrospiraceae</taxon>
        <taxon>Nitrospira</taxon>
    </lineage>
</organism>
<accession>A0A7S8FIA7</accession>
<dbReference type="NCBIfam" id="NF002074">
    <property type="entry name" value="PRK00913.1-4"/>
    <property type="match status" value="1"/>
</dbReference>
<dbReference type="KEGG" id="nkf:Nkreftii_004113"/>
<dbReference type="InterPro" id="IPR043472">
    <property type="entry name" value="Macro_dom-like"/>
</dbReference>
<proteinExistence type="inferred from homology"/>
<dbReference type="InterPro" id="IPR011356">
    <property type="entry name" value="Leucine_aapep/pepB"/>
</dbReference>
<evidence type="ECO:0000256" key="1">
    <source>
        <dbReference type="ARBA" id="ARBA00000135"/>
    </source>
</evidence>
<dbReference type="Pfam" id="PF00883">
    <property type="entry name" value="Peptidase_M17"/>
    <property type="match status" value="1"/>
</dbReference>
<evidence type="ECO:0000256" key="8">
    <source>
        <dbReference type="HAMAP-Rule" id="MF_00181"/>
    </source>
</evidence>
<dbReference type="GO" id="GO:0005737">
    <property type="term" value="C:cytoplasm"/>
    <property type="evidence" value="ECO:0007669"/>
    <property type="project" value="UniProtKB-SubCell"/>
</dbReference>
<dbReference type="Gene3D" id="3.40.630.10">
    <property type="entry name" value="Zn peptidases"/>
    <property type="match status" value="1"/>
</dbReference>
<protein>
    <recommendedName>
        <fullName evidence="8">Probable cytosol aminopeptidase</fullName>
        <ecNumber evidence="8">3.4.11.1</ecNumber>
    </recommendedName>
    <alternativeName>
        <fullName evidence="8">Leucine aminopeptidase</fullName>
        <shortName evidence="8">LAP</shortName>
        <ecNumber evidence="8">3.4.11.10</ecNumber>
    </alternativeName>
    <alternativeName>
        <fullName evidence="8">Leucyl aminopeptidase</fullName>
    </alternativeName>
</protein>
<keyword evidence="4 8" id="KW-0031">Aminopeptidase</keyword>
<comment type="cofactor">
    <cofactor evidence="8">
        <name>Mn(2+)</name>
        <dbReference type="ChEBI" id="CHEBI:29035"/>
    </cofactor>
    <text evidence="8">Binds 2 manganese ions per subunit.</text>
</comment>
<dbReference type="PROSITE" id="PS00631">
    <property type="entry name" value="CYTOSOL_AP"/>
    <property type="match status" value="1"/>
</dbReference>
<dbReference type="GO" id="GO:0070006">
    <property type="term" value="F:metalloaminopeptidase activity"/>
    <property type="evidence" value="ECO:0007669"/>
    <property type="project" value="InterPro"/>
</dbReference>
<dbReference type="PANTHER" id="PTHR11963">
    <property type="entry name" value="LEUCINE AMINOPEPTIDASE-RELATED"/>
    <property type="match status" value="1"/>
</dbReference>
<keyword evidence="5 8" id="KW-0645">Protease</keyword>
<gene>
    <name evidence="8" type="primary">pepA</name>
    <name evidence="10" type="ORF">Nkreftii_004113</name>
</gene>
<dbReference type="NCBIfam" id="NF002083">
    <property type="entry name" value="PRK00913.3-5"/>
    <property type="match status" value="1"/>
</dbReference>
<dbReference type="GO" id="GO:0006508">
    <property type="term" value="P:proteolysis"/>
    <property type="evidence" value="ECO:0007669"/>
    <property type="project" value="UniProtKB-KW"/>
</dbReference>
<feature type="binding site" evidence="8">
    <location>
        <position position="355"/>
    </location>
    <ligand>
        <name>Mn(2+)</name>
        <dbReference type="ChEBI" id="CHEBI:29035"/>
        <label>2</label>
    </ligand>
</feature>
<reference evidence="10 11" key="1">
    <citation type="journal article" date="2020" name="ISME J.">
        <title>Enrichment and physiological characterization of a novel comammox Nitrospira indicates ammonium inhibition of complete nitrification.</title>
        <authorList>
            <person name="Sakoula D."/>
            <person name="Koch H."/>
            <person name="Frank J."/>
            <person name="Jetten M.S.M."/>
            <person name="van Kessel M.A.H.J."/>
            <person name="Lucker S."/>
        </authorList>
    </citation>
    <scope>NUCLEOTIDE SEQUENCE [LARGE SCALE GENOMIC DNA]</scope>
    <source>
        <strain evidence="10">Comreactor17</strain>
    </source>
</reference>
<feature type="binding site" evidence="8">
    <location>
        <position position="271"/>
    </location>
    <ligand>
        <name>Mn(2+)</name>
        <dbReference type="ChEBI" id="CHEBI:29035"/>
        <label>2</label>
    </ligand>
</feature>
<feature type="binding site" evidence="8">
    <location>
        <position position="355"/>
    </location>
    <ligand>
        <name>Mn(2+)</name>
        <dbReference type="ChEBI" id="CHEBI:29035"/>
        <label>1</label>
    </ligand>
</feature>
<feature type="binding site" evidence="8">
    <location>
        <position position="353"/>
    </location>
    <ligand>
        <name>Mn(2+)</name>
        <dbReference type="ChEBI" id="CHEBI:29035"/>
        <label>1</label>
    </ligand>
</feature>
<dbReference type="Pfam" id="PF02789">
    <property type="entry name" value="Peptidase_M17_N"/>
    <property type="match status" value="1"/>
</dbReference>
<dbReference type="InterPro" id="IPR008283">
    <property type="entry name" value="Peptidase_M17_N"/>
</dbReference>